<accession>C9LSZ3</accession>
<organism evidence="1 2">
    <name type="scientific">Selenomonas sputigena (strain ATCC 35185 / DSM 20758 / CCUG 44933 / VPI D19B-28)</name>
    <dbReference type="NCBI Taxonomy" id="546271"/>
    <lineage>
        <taxon>Bacteria</taxon>
        <taxon>Bacillati</taxon>
        <taxon>Bacillota</taxon>
        <taxon>Negativicutes</taxon>
        <taxon>Selenomonadales</taxon>
        <taxon>Selenomonadaceae</taxon>
        <taxon>Selenomonas</taxon>
    </lineage>
</organism>
<gene>
    <name evidence="1" type="ORF">SELSPUOL_00573</name>
</gene>
<sequence>MEFHTIYVEAAGVRTPAAFMWDKGSTDKFSHPSSHICAVLSSSTNPRRSTATPVVCLLDRYSASVQIWATSFYQRFLKKNAAEHFQQRFCIVISSRFP</sequence>
<dbReference type="EMBL" id="ACKP02000011">
    <property type="protein sequence ID" value="EEX78092.1"/>
    <property type="molecule type" value="Genomic_DNA"/>
</dbReference>
<proteinExistence type="predicted"/>
<evidence type="ECO:0000313" key="2">
    <source>
        <dbReference type="Proteomes" id="UP000003505"/>
    </source>
</evidence>
<dbReference type="AlphaFoldDB" id="C9LSZ3"/>
<name>C9LSZ3_SELS3</name>
<reference evidence="1 2" key="1">
    <citation type="submission" date="2009-09" db="EMBL/GenBank/DDBJ databases">
        <authorList>
            <person name="Weinstock G."/>
            <person name="Sodergren E."/>
            <person name="Clifton S."/>
            <person name="Fulton L."/>
            <person name="Fulton B."/>
            <person name="Courtney L."/>
            <person name="Fronick C."/>
            <person name="Harrison M."/>
            <person name="Strong C."/>
            <person name="Farmer C."/>
            <person name="Delahaunty K."/>
            <person name="Markovic C."/>
            <person name="Hall O."/>
            <person name="Minx P."/>
            <person name="Tomlinson C."/>
            <person name="Mitreva M."/>
            <person name="Nelson J."/>
            <person name="Hou S."/>
            <person name="Wollam A."/>
            <person name="Pepin K.H."/>
            <person name="Johnson M."/>
            <person name="Bhonagiri V."/>
            <person name="Nash W.E."/>
            <person name="Warren W."/>
            <person name="Chinwalla A."/>
            <person name="Mardis E.R."/>
            <person name="Wilson R.K."/>
        </authorList>
    </citation>
    <scope>NUCLEOTIDE SEQUENCE [LARGE SCALE GENOMIC DNA]</scope>
    <source>
        <strain evidence="2">ATCC 35185 / DSM 20758 / VPI D19B-28</strain>
    </source>
</reference>
<dbReference type="Proteomes" id="UP000003505">
    <property type="component" value="Unassembled WGS sequence"/>
</dbReference>
<comment type="caution">
    <text evidence="1">The sequence shown here is derived from an EMBL/GenBank/DDBJ whole genome shotgun (WGS) entry which is preliminary data.</text>
</comment>
<protein>
    <submittedName>
        <fullName evidence="1">Uncharacterized protein</fullName>
    </submittedName>
</protein>
<evidence type="ECO:0000313" key="1">
    <source>
        <dbReference type="EMBL" id="EEX78092.1"/>
    </source>
</evidence>